<dbReference type="Proteomes" id="UP000317572">
    <property type="component" value="Chromosome"/>
</dbReference>
<dbReference type="STRING" id="614.XJ20_19110"/>
<dbReference type="InterPro" id="IPR020845">
    <property type="entry name" value="AMP-binding_CS"/>
</dbReference>
<dbReference type="EMBL" id="CP033893">
    <property type="protein sequence ID" value="QDL33636.1"/>
    <property type="molecule type" value="Genomic_DNA"/>
</dbReference>
<dbReference type="PANTHER" id="PTHR45527:SF10">
    <property type="entry name" value="PYOCHELIN SYNTHASE PCHF"/>
    <property type="match status" value="1"/>
</dbReference>
<evidence type="ECO:0000259" key="2">
    <source>
        <dbReference type="Pfam" id="PF00501"/>
    </source>
</evidence>
<keyword evidence="1" id="KW-0436">Ligase</keyword>
<dbReference type="Gene3D" id="3.40.50.12780">
    <property type="entry name" value="N-terminal domain of ligase-like"/>
    <property type="match status" value="1"/>
</dbReference>
<dbReference type="GO" id="GO:0005737">
    <property type="term" value="C:cytoplasm"/>
    <property type="evidence" value="ECO:0007669"/>
    <property type="project" value="TreeGrafter"/>
</dbReference>
<dbReference type="InterPro" id="IPR042099">
    <property type="entry name" value="ANL_N_sf"/>
</dbReference>
<dbReference type="GO" id="GO:0031177">
    <property type="term" value="F:phosphopantetheine binding"/>
    <property type="evidence" value="ECO:0007669"/>
    <property type="project" value="TreeGrafter"/>
</dbReference>
<organism evidence="3 4">
    <name type="scientific">Serratia liquefaciens</name>
    <dbReference type="NCBI Taxonomy" id="614"/>
    <lineage>
        <taxon>Bacteria</taxon>
        <taxon>Pseudomonadati</taxon>
        <taxon>Pseudomonadota</taxon>
        <taxon>Gammaproteobacteria</taxon>
        <taxon>Enterobacterales</taxon>
        <taxon>Yersiniaceae</taxon>
        <taxon>Serratia</taxon>
    </lineage>
</organism>
<reference evidence="3 4" key="1">
    <citation type="submission" date="2018-11" db="EMBL/GenBank/DDBJ databases">
        <title>The first complete genome of Serratia liquefaciens isolated from metalophyte plant revel distinctness adaptive mechanisms in an extreme habitat.</title>
        <authorList>
            <person name="Caneschi W.L."/>
            <person name="Sanchez A.B."/>
            <person name="Felestrino E.B."/>
            <person name="Assis R.A.B."/>
            <person name="Lemes C.G.C."/>
            <person name="Cordeiro I.F."/>
            <person name="Fonseca N.P."/>
            <person name="Villa M."/>
            <person name="Vieira I.T."/>
            <person name="Moraes L.A."/>
            <person name="Kamino L.H.Y."/>
            <person name="do Carmo F."/>
            <person name="Garcia C.M."/>
            <person name="Almeida N.F."/>
            <person name="Silva R.S."/>
            <person name="Ferro J.A."/>
            <person name="Ferro M.I.T."/>
            <person name="Varani A.M."/>
            <person name="Ferreira R.M."/>
            <person name="dos Santos V.L."/>
            <person name="Silva U.C."/>
            <person name="Setubal J.C."/>
            <person name="Moreira L.M."/>
        </authorList>
    </citation>
    <scope>NUCLEOTIDE SEQUENCE [LARGE SCALE GENOMIC DNA]</scope>
    <source>
        <strain evidence="3 4">FG3</strain>
    </source>
</reference>
<dbReference type="Pfam" id="PF00501">
    <property type="entry name" value="AMP-binding"/>
    <property type="match status" value="1"/>
</dbReference>
<dbReference type="AlphaFoldDB" id="A0A515CZR1"/>
<proteinExistence type="predicted"/>
<evidence type="ECO:0000256" key="1">
    <source>
        <dbReference type="ARBA" id="ARBA00022598"/>
    </source>
</evidence>
<dbReference type="InterPro" id="IPR000873">
    <property type="entry name" value="AMP-dep_synth/lig_dom"/>
</dbReference>
<evidence type="ECO:0000313" key="4">
    <source>
        <dbReference type="Proteomes" id="UP000317572"/>
    </source>
</evidence>
<dbReference type="Gene3D" id="3.30.300.30">
    <property type="match status" value="1"/>
</dbReference>
<dbReference type="InterPro" id="IPR045851">
    <property type="entry name" value="AMP-bd_C_sf"/>
</dbReference>
<dbReference type="GO" id="GO:0043041">
    <property type="term" value="P:amino acid activation for nonribosomal peptide biosynthetic process"/>
    <property type="evidence" value="ECO:0007669"/>
    <property type="project" value="TreeGrafter"/>
</dbReference>
<dbReference type="SUPFAM" id="SSF56801">
    <property type="entry name" value="Acetyl-CoA synthetase-like"/>
    <property type="match status" value="1"/>
</dbReference>
<dbReference type="GO" id="GO:0044550">
    <property type="term" value="P:secondary metabolite biosynthetic process"/>
    <property type="evidence" value="ECO:0007669"/>
    <property type="project" value="TreeGrafter"/>
</dbReference>
<dbReference type="SUPFAM" id="SSF52777">
    <property type="entry name" value="CoA-dependent acyltransferases"/>
    <property type="match status" value="2"/>
</dbReference>
<dbReference type="PROSITE" id="PS00455">
    <property type="entry name" value="AMP_BINDING"/>
    <property type="match status" value="1"/>
</dbReference>
<dbReference type="InterPro" id="IPR023213">
    <property type="entry name" value="CAT-like_dom_sf"/>
</dbReference>
<dbReference type="Gene3D" id="3.30.559.10">
    <property type="entry name" value="Chloramphenicol acetyltransferase-like domain"/>
    <property type="match status" value="1"/>
</dbReference>
<accession>A0A515CZR1</accession>
<name>A0A515CZR1_SERLI</name>
<feature type="domain" description="AMP-dependent synthetase/ligase" evidence="2">
    <location>
        <begin position="455"/>
        <end position="792"/>
    </location>
</feature>
<dbReference type="InterPro" id="IPR010071">
    <property type="entry name" value="AA_adenyl_dom"/>
</dbReference>
<sequence length="1031" mass="112699">METPLSALQQAYLLGRSEQWPLGGVAMHDFREYRGLGLDLARLESRLSELVQHYAALRTCIDTQRFTQHVRAEATLNLDRHDLRALDHQAAQRQLADLREQYSHQRHDPAQPLWRIAAIQLSETQDATGNPYDTVIFTSFDALILDGQGISTVIARLFDDAPLPPVVPPSPPAAATAEQRHIDAAYWQAKLQDVTTPSALPWRTPLANIKSSRYRRANLTLPREVLKQFSRLGSAHALLRNSSLSALILDTLAQWTTDGELCVGVPVAFPAANGALSNASTFVAVRYSRLGGTFISRAQALQDDVLGALDHLAFSGVDLARQLLNLSQGSPALPVILTNCLGWETLPGNAPVRYHDGVTQTPQVAIDIRLTQDADKNLLLCVDYAEQALDGEQVQAMLDALQRRVMLMCRDGDVEIPPAQFIDYQHYRHNHSETSFSAYPYLAQLADRLFNDPQPRPALICDQLSLTYPELGQRVSAVMANLQQRGLKPGSVLALYLARSPEHVTISLACALLGIIWVPIDINSPPERTAYLLTNCRPDLVVHKGELDTSFGVTPEELLDPTAGAAKRPDSQTLTERSVSTEASYYLYTSGTTGKPKCVVLNNRATANVIGQTLQRWAVTADDVMISVTPPHHDMSMFDLFGSLSAGATLVLPAPHQEKDAISWNQLVERHGVSLWCSVPAILEMLLTCKTDDSLRSLRLVAQGGDYIKPATVQQLRGLRPDISLFSLGGPTETTIWSIWHPLAPQDTGTVPYGQPLPANQYFICHDDGTHCPTGVVGRIHTSGVNLALGYLEDGDLKQHDFVTLEGPDGQPLRAFRTGDQGYYRPDGNILFASRVNGYVKIRGVRVSLPEIEDVLRGHEAIVDIVVVDYPGGDNGEATLGAMYLTHDGKPLSLAAIRAFSTGYLPCTHIPTRFIHTELLPLSGNGKTDRHRIRAAFSADRATPGLNACAAPLPSAPPAHSGKILSIYLQAIGATPRPEWGEETAFISMGLKLPHIRQVAAQLNQAFGTQLPPTLLIPCKNAREVAALLAR</sequence>
<dbReference type="Gene3D" id="3.30.559.30">
    <property type="entry name" value="Nonribosomal peptide synthetase, condensation domain"/>
    <property type="match status" value="1"/>
</dbReference>
<protein>
    <submittedName>
        <fullName evidence="3">Amino acid adenylation domain-containing protein</fullName>
    </submittedName>
</protein>
<dbReference type="NCBIfam" id="TIGR01733">
    <property type="entry name" value="AA-adenyl-dom"/>
    <property type="match status" value="1"/>
</dbReference>
<gene>
    <name evidence="3" type="ORF">EGO53_18300</name>
</gene>
<dbReference type="GO" id="GO:0016874">
    <property type="term" value="F:ligase activity"/>
    <property type="evidence" value="ECO:0007669"/>
    <property type="project" value="UniProtKB-KW"/>
</dbReference>
<dbReference type="PANTHER" id="PTHR45527">
    <property type="entry name" value="NONRIBOSOMAL PEPTIDE SYNTHETASE"/>
    <property type="match status" value="1"/>
</dbReference>
<evidence type="ECO:0000313" key="3">
    <source>
        <dbReference type="EMBL" id="QDL33636.1"/>
    </source>
</evidence>
<dbReference type="RefSeq" id="WP_142815825.1">
    <property type="nucleotide sequence ID" value="NZ_CP033893.1"/>
</dbReference>